<gene>
    <name evidence="1" type="ORF">MNBD_GAMMA24-2665</name>
</gene>
<dbReference type="Pfam" id="PF01297">
    <property type="entry name" value="ZnuA"/>
    <property type="match status" value="1"/>
</dbReference>
<proteinExistence type="predicted"/>
<protein>
    <submittedName>
        <fullName evidence="1">Uncharacterized protein</fullName>
    </submittedName>
</protein>
<accession>A0A3B1BI61</accession>
<dbReference type="EMBL" id="UOFZ01000163">
    <property type="protein sequence ID" value="VAX14181.1"/>
    <property type="molecule type" value="Genomic_DNA"/>
</dbReference>
<dbReference type="InterPro" id="IPR006127">
    <property type="entry name" value="ZnuA-like"/>
</dbReference>
<dbReference type="Gene3D" id="3.40.50.1980">
    <property type="entry name" value="Nitrogenase molybdenum iron protein domain"/>
    <property type="match status" value="1"/>
</dbReference>
<sequence>MTRPLRHLPIVVHHESWIYLEDYLKLKKLGTLEDKPGVPPTSGHLSELLEAMKRRPAKVIIYAAYQDDRAARWLSKRTGIPAVKVPFTIGGTPQAKDL</sequence>
<dbReference type="GO" id="GO:0046872">
    <property type="term" value="F:metal ion binding"/>
    <property type="evidence" value="ECO:0007669"/>
    <property type="project" value="InterPro"/>
</dbReference>
<organism evidence="1">
    <name type="scientific">hydrothermal vent metagenome</name>
    <dbReference type="NCBI Taxonomy" id="652676"/>
    <lineage>
        <taxon>unclassified sequences</taxon>
        <taxon>metagenomes</taxon>
        <taxon>ecological metagenomes</taxon>
    </lineage>
</organism>
<name>A0A3B1BI61_9ZZZZ</name>
<dbReference type="GO" id="GO:0030001">
    <property type="term" value="P:metal ion transport"/>
    <property type="evidence" value="ECO:0007669"/>
    <property type="project" value="InterPro"/>
</dbReference>
<dbReference type="AlphaFoldDB" id="A0A3B1BI61"/>
<evidence type="ECO:0000313" key="1">
    <source>
        <dbReference type="EMBL" id="VAX14181.1"/>
    </source>
</evidence>
<reference evidence="1" key="1">
    <citation type="submission" date="2018-06" db="EMBL/GenBank/DDBJ databases">
        <authorList>
            <person name="Zhirakovskaya E."/>
        </authorList>
    </citation>
    <scope>NUCLEOTIDE SEQUENCE</scope>
</reference>
<dbReference type="SUPFAM" id="SSF53807">
    <property type="entry name" value="Helical backbone' metal receptor"/>
    <property type="match status" value="1"/>
</dbReference>